<protein>
    <submittedName>
        <fullName evidence="1">Uncharacterized protein</fullName>
    </submittedName>
</protein>
<dbReference type="EMBL" id="VSSQ01138384">
    <property type="protein sequence ID" value="MPN61581.1"/>
    <property type="molecule type" value="Genomic_DNA"/>
</dbReference>
<organism evidence="1">
    <name type="scientific">bioreactor metagenome</name>
    <dbReference type="NCBI Taxonomy" id="1076179"/>
    <lineage>
        <taxon>unclassified sequences</taxon>
        <taxon>metagenomes</taxon>
        <taxon>ecological metagenomes</taxon>
    </lineage>
</organism>
<name>A0A645JD36_9ZZZZ</name>
<evidence type="ECO:0000313" key="1">
    <source>
        <dbReference type="EMBL" id="MPN61581.1"/>
    </source>
</evidence>
<sequence>MTKLIVLRPFVRVHQHFRGFVEFLKLCFLRLIARVQVGVALLRLFSERALNLFRRSGFANAQYFVIIAFICQRPSPLHPEAPSRFRAQLNSASDKEAHVFRCASEPECLI</sequence>
<proteinExistence type="predicted"/>
<dbReference type="AlphaFoldDB" id="A0A645JD36"/>
<gene>
    <name evidence="1" type="ORF">SDC9_209319</name>
</gene>
<reference evidence="1" key="1">
    <citation type="submission" date="2019-08" db="EMBL/GenBank/DDBJ databases">
        <authorList>
            <person name="Kucharzyk K."/>
            <person name="Murdoch R.W."/>
            <person name="Higgins S."/>
            <person name="Loffler F."/>
        </authorList>
    </citation>
    <scope>NUCLEOTIDE SEQUENCE</scope>
</reference>
<comment type="caution">
    <text evidence="1">The sequence shown here is derived from an EMBL/GenBank/DDBJ whole genome shotgun (WGS) entry which is preliminary data.</text>
</comment>
<accession>A0A645JD36</accession>